<dbReference type="PANTHER" id="PTHR43479:SF21">
    <property type="entry name" value="TRANSCRIPTIONAL REGULATOR, TETR FAMILY"/>
    <property type="match status" value="1"/>
</dbReference>
<feature type="domain" description="HTH tetR-type" evidence="3">
    <location>
        <begin position="9"/>
        <end position="69"/>
    </location>
</feature>
<proteinExistence type="predicted"/>
<protein>
    <submittedName>
        <fullName evidence="4">AcrR family transcriptional regulator</fullName>
    </submittedName>
</protein>
<dbReference type="Pfam" id="PF00440">
    <property type="entry name" value="TetR_N"/>
    <property type="match status" value="1"/>
</dbReference>
<evidence type="ECO:0000259" key="3">
    <source>
        <dbReference type="PROSITE" id="PS50977"/>
    </source>
</evidence>
<accession>A0A7W5AZZ1</accession>
<organism evidence="4 5">
    <name type="scientific">Paenibacillus phyllosphaerae</name>
    <dbReference type="NCBI Taxonomy" id="274593"/>
    <lineage>
        <taxon>Bacteria</taxon>
        <taxon>Bacillati</taxon>
        <taxon>Bacillota</taxon>
        <taxon>Bacilli</taxon>
        <taxon>Bacillales</taxon>
        <taxon>Paenibacillaceae</taxon>
        <taxon>Paenibacillus</taxon>
    </lineage>
</organism>
<keyword evidence="1 2" id="KW-0238">DNA-binding</keyword>
<dbReference type="InterPro" id="IPR050624">
    <property type="entry name" value="HTH-type_Tx_Regulator"/>
</dbReference>
<evidence type="ECO:0000256" key="1">
    <source>
        <dbReference type="ARBA" id="ARBA00023125"/>
    </source>
</evidence>
<dbReference type="SUPFAM" id="SSF48498">
    <property type="entry name" value="Tetracyclin repressor-like, C-terminal domain"/>
    <property type="match status" value="1"/>
</dbReference>
<dbReference type="Proteomes" id="UP000570361">
    <property type="component" value="Unassembled WGS sequence"/>
</dbReference>
<dbReference type="PANTHER" id="PTHR43479">
    <property type="entry name" value="ACREF/ENVCD OPERON REPRESSOR-RELATED"/>
    <property type="match status" value="1"/>
</dbReference>
<evidence type="ECO:0000313" key="4">
    <source>
        <dbReference type="EMBL" id="MBB3111915.1"/>
    </source>
</evidence>
<dbReference type="PROSITE" id="PS50977">
    <property type="entry name" value="HTH_TETR_2"/>
    <property type="match status" value="1"/>
</dbReference>
<reference evidence="4 5" key="1">
    <citation type="submission" date="2020-08" db="EMBL/GenBank/DDBJ databases">
        <title>Genomic Encyclopedia of Type Strains, Phase III (KMG-III): the genomes of soil and plant-associated and newly described type strains.</title>
        <authorList>
            <person name="Whitman W."/>
        </authorList>
    </citation>
    <scope>NUCLEOTIDE SEQUENCE [LARGE SCALE GENOMIC DNA]</scope>
    <source>
        <strain evidence="4 5">CECT 5862</strain>
    </source>
</reference>
<dbReference type="InterPro" id="IPR036271">
    <property type="entry name" value="Tet_transcr_reg_TetR-rel_C_sf"/>
</dbReference>
<keyword evidence="5" id="KW-1185">Reference proteome</keyword>
<dbReference type="GO" id="GO:0003677">
    <property type="term" value="F:DNA binding"/>
    <property type="evidence" value="ECO:0007669"/>
    <property type="project" value="UniProtKB-UniRule"/>
</dbReference>
<comment type="caution">
    <text evidence="4">The sequence shown here is derived from an EMBL/GenBank/DDBJ whole genome shotgun (WGS) entry which is preliminary data.</text>
</comment>
<name>A0A7W5AZZ1_9BACL</name>
<dbReference type="SUPFAM" id="SSF46689">
    <property type="entry name" value="Homeodomain-like"/>
    <property type="match status" value="1"/>
</dbReference>
<dbReference type="AlphaFoldDB" id="A0A7W5AZZ1"/>
<evidence type="ECO:0000313" key="5">
    <source>
        <dbReference type="Proteomes" id="UP000570361"/>
    </source>
</evidence>
<sequence length="197" mass="23199">MNGFEKRASMIKDKIMDTTLTMLKTWEPKRIRIADIAKEANVSQVTIYNYFGSKEMLLRETFKAFIDSSLTEFQVHMEERHTFKETIHYIMFNEKKSNRFFTLDLLRELLVEDREIAEYVDRRYNEVVIPLMAEWIERGKAAGEVSEKVTAPLVLAYFRMFMSQTAQLLELARLQGNEAHFAEELAHVFFYGICGKE</sequence>
<dbReference type="InterPro" id="IPR009057">
    <property type="entry name" value="Homeodomain-like_sf"/>
</dbReference>
<dbReference type="InterPro" id="IPR001647">
    <property type="entry name" value="HTH_TetR"/>
</dbReference>
<dbReference type="Gene3D" id="1.10.357.10">
    <property type="entry name" value="Tetracycline Repressor, domain 2"/>
    <property type="match status" value="1"/>
</dbReference>
<feature type="DNA-binding region" description="H-T-H motif" evidence="2">
    <location>
        <begin position="32"/>
        <end position="51"/>
    </location>
</feature>
<gene>
    <name evidence="4" type="ORF">FHS18_003983</name>
</gene>
<dbReference type="EMBL" id="JACHXK010000009">
    <property type="protein sequence ID" value="MBB3111915.1"/>
    <property type="molecule type" value="Genomic_DNA"/>
</dbReference>
<evidence type="ECO:0000256" key="2">
    <source>
        <dbReference type="PROSITE-ProRule" id="PRU00335"/>
    </source>
</evidence>
<dbReference type="RefSeq" id="WP_183601762.1">
    <property type="nucleotide sequence ID" value="NZ_JACHXK010000009.1"/>
</dbReference>